<comment type="caution">
    <text evidence="2">The sequence shown here is derived from an EMBL/GenBank/DDBJ whole genome shotgun (WGS) entry which is preliminary data.</text>
</comment>
<keyword evidence="3" id="KW-1185">Reference proteome</keyword>
<sequence length="144" mass="15204">MKTRLLTTAAAFAVVGGALAVTPATANADTGAGSAQIAVGQASASAAKVRRFDFRRGWGVAWGTKSTKVVKGRMSDQRNDGTCIQARVAWAVKRGNKVRIFDRDTKTVCGVLAVAFKATPDYRGRPRRADRVHVAFAPVKGSLG</sequence>
<dbReference type="AlphaFoldDB" id="A0A6H9YW11"/>
<dbReference type="RefSeq" id="WP_151561660.1">
    <property type="nucleotide sequence ID" value="NZ_WBMT01000008.1"/>
</dbReference>
<keyword evidence="1" id="KW-0732">Signal</keyword>
<evidence type="ECO:0000313" key="2">
    <source>
        <dbReference type="EMBL" id="KAB2347999.1"/>
    </source>
</evidence>
<proteinExistence type="predicted"/>
<protein>
    <recommendedName>
        <fullName evidence="4">RlpA-like protein double-psi beta-barrel domain-containing protein</fullName>
    </recommendedName>
</protein>
<feature type="chain" id="PRO_5038337461" description="RlpA-like protein double-psi beta-barrel domain-containing protein" evidence="1">
    <location>
        <begin position="21"/>
        <end position="144"/>
    </location>
</feature>
<organism evidence="2 3">
    <name type="scientific">Actinomadura rudentiformis</name>
    <dbReference type="NCBI Taxonomy" id="359158"/>
    <lineage>
        <taxon>Bacteria</taxon>
        <taxon>Bacillati</taxon>
        <taxon>Actinomycetota</taxon>
        <taxon>Actinomycetes</taxon>
        <taxon>Streptosporangiales</taxon>
        <taxon>Thermomonosporaceae</taxon>
        <taxon>Actinomadura</taxon>
    </lineage>
</organism>
<accession>A0A6H9YW11</accession>
<dbReference type="Proteomes" id="UP000468735">
    <property type="component" value="Unassembled WGS sequence"/>
</dbReference>
<evidence type="ECO:0000313" key="3">
    <source>
        <dbReference type="Proteomes" id="UP000468735"/>
    </source>
</evidence>
<gene>
    <name evidence="2" type="ORF">F8566_19195</name>
</gene>
<evidence type="ECO:0008006" key="4">
    <source>
        <dbReference type="Google" id="ProtNLM"/>
    </source>
</evidence>
<feature type="signal peptide" evidence="1">
    <location>
        <begin position="1"/>
        <end position="20"/>
    </location>
</feature>
<name>A0A6H9YW11_9ACTN</name>
<reference evidence="2 3" key="1">
    <citation type="submission" date="2019-09" db="EMBL/GenBank/DDBJ databases">
        <title>Actinomadura physcomitrii sp. nov., a novel actinomycete isolated from moss [Physcomitrium sphaericum (Ludw) Fuernr].</title>
        <authorList>
            <person name="Zhuang X."/>
            <person name="Liu C."/>
        </authorList>
    </citation>
    <scope>NUCLEOTIDE SEQUENCE [LARGE SCALE GENOMIC DNA]</scope>
    <source>
        <strain evidence="2 3">HMC1</strain>
    </source>
</reference>
<evidence type="ECO:0000256" key="1">
    <source>
        <dbReference type="SAM" id="SignalP"/>
    </source>
</evidence>
<dbReference type="EMBL" id="WBMT01000008">
    <property type="protein sequence ID" value="KAB2347999.1"/>
    <property type="molecule type" value="Genomic_DNA"/>
</dbReference>